<evidence type="ECO:0000256" key="3">
    <source>
        <dbReference type="SAM" id="MobiDB-lite"/>
    </source>
</evidence>
<feature type="compositionally biased region" description="Polar residues" evidence="3">
    <location>
        <begin position="292"/>
        <end position="308"/>
    </location>
</feature>
<dbReference type="GO" id="GO:0045944">
    <property type="term" value="P:positive regulation of transcription by RNA polymerase II"/>
    <property type="evidence" value="ECO:0007669"/>
    <property type="project" value="TreeGrafter"/>
</dbReference>
<feature type="compositionally biased region" description="Low complexity" evidence="3">
    <location>
        <begin position="314"/>
        <end position="334"/>
    </location>
</feature>
<feature type="domain" description="BHLH" evidence="4">
    <location>
        <begin position="425"/>
        <end position="476"/>
    </location>
</feature>
<feature type="compositionally biased region" description="Polar residues" evidence="3">
    <location>
        <begin position="119"/>
        <end position="142"/>
    </location>
</feature>
<dbReference type="Pfam" id="PF00010">
    <property type="entry name" value="HLH"/>
    <property type="match status" value="1"/>
</dbReference>
<feature type="compositionally biased region" description="Polar residues" evidence="3">
    <location>
        <begin position="520"/>
        <end position="537"/>
    </location>
</feature>
<evidence type="ECO:0000259" key="4">
    <source>
        <dbReference type="PROSITE" id="PS50888"/>
    </source>
</evidence>
<feature type="region of interest" description="Disordered" evidence="3">
    <location>
        <begin position="292"/>
        <end position="437"/>
    </location>
</feature>
<feature type="region of interest" description="Disordered" evidence="3">
    <location>
        <begin position="499"/>
        <end position="579"/>
    </location>
</feature>
<organism evidence="5 6">
    <name type="scientific">Agrocybe pediades</name>
    <dbReference type="NCBI Taxonomy" id="84607"/>
    <lineage>
        <taxon>Eukaryota</taxon>
        <taxon>Fungi</taxon>
        <taxon>Dikarya</taxon>
        <taxon>Basidiomycota</taxon>
        <taxon>Agaricomycotina</taxon>
        <taxon>Agaricomycetes</taxon>
        <taxon>Agaricomycetidae</taxon>
        <taxon>Agaricales</taxon>
        <taxon>Agaricineae</taxon>
        <taxon>Strophariaceae</taxon>
        <taxon>Agrocybe</taxon>
    </lineage>
</organism>
<dbReference type="PROSITE" id="PS50888">
    <property type="entry name" value="BHLH"/>
    <property type="match status" value="1"/>
</dbReference>
<evidence type="ECO:0000256" key="2">
    <source>
        <dbReference type="ARBA" id="ARBA00023242"/>
    </source>
</evidence>
<dbReference type="PANTHER" id="PTHR10328:SF15">
    <property type="entry name" value="BHLH TRANSCRIPTION FACTOR"/>
    <property type="match status" value="1"/>
</dbReference>
<feature type="compositionally biased region" description="Polar residues" evidence="3">
    <location>
        <begin position="383"/>
        <end position="407"/>
    </location>
</feature>
<feature type="compositionally biased region" description="Low complexity" evidence="3">
    <location>
        <begin position="551"/>
        <end position="571"/>
    </location>
</feature>
<dbReference type="Gene3D" id="4.10.280.10">
    <property type="entry name" value="Helix-loop-helix DNA-binding domain"/>
    <property type="match status" value="1"/>
</dbReference>
<dbReference type="GO" id="GO:0003677">
    <property type="term" value="F:DNA binding"/>
    <property type="evidence" value="ECO:0007669"/>
    <property type="project" value="UniProtKB-KW"/>
</dbReference>
<dbReference type="Proteomes" id="UP000521872">
    <property type="component" value="Unassembled WGS sequence"/>
</dbReference>
<dbReference type="InterPro" id="IPR036638">
    <property type="entry name" value="HLH_DNA-bd_sf"/>
</dbReference>
<comment type="caution">
    <text evidence="5">The sequence shown here is derived from an EMBL/GenBank/DDBJ whole genome shotgun (WGS) entry which is preliminary data.</text>
</comment>
<evidence type="ECO:0000313" key="6">
    <source>
        <dbReference type="Proteomes" id="UP000521872"/>
    </source>
</evidence>
<dbReference type="GO" id="GO:0003700">
    <property type="term" value="F:DNA-binding transcription factor activity"/>
    <property type="evidence" value="ECO:0007669"/>
    <property type="project" value="TreeGrafter"/>
</dbReference>
<dbReference type="PANTHER" id="PTHR10328">
    <property type="entry name" value="PROTEIN MAX MYC-ASSOCIATED FACTOR X"/>
    <property type="match status" value="1"/>
</dbReference>
<proteinExistence type="predicted"/>
<dbReference type="GO" id="GO:0090575">
    <property type="term" value="C:RNA polymerase II transcription regulator complex"/>
    <property type="evidence" value="ECO:0007669"/>
    <property type="project" value="TreeGrafter"/>
</dbReference>
<feature type="compositionally biased region" description="Basic and acidic residues" evidence="3">
    <location>
        <begin position="252"/>
        <end position="273"/>
    </location>
</feature>
<dbReference type="SUPFAM" id="SSF47459">
    <property type="entry name" value="HLH, helix-loop-helix DNA-binding domain"/>
    <property type="match status" value="1"/>
</dbReference>
<sequence>MLDTNVALLSHIMPDNDNDHRPLHLPSLDFLKNHRRGSITDPALHAAHLNTTRLSSTYRHSSDQPSSASSASPSAHYESLSKHHFPDPRPSSPYVFGDATPHPPPEPGSQLRKLLHSPSPDQSSHRQPSSFSNESQGSSRTLSAHMDVDSDRHLNIGRRSIRDPPSFDFTMRRHSIAVGQNPITLPNLSSLHGTKRKMSADRNSFAPVGEDVDPQLVGPGIPSIMDVDVDAPAPKRRGSTIDTRRIAQLSLNDRRNSVDSRSSHWPSNDRRDSAPSLFPTVTVPGINSFNHGYNSSDAPNTRMSSSLAPFSWPSTSQSEDSSAASSHDGASHTGRVFDPVHESKTIPPPANYLSDRRMSVPDELTHRSSSRTVHSRSRPPSRQQTADHSGVSSGQEDSQPSTSTPSTAKPGGKEPGSTPYSRSPELRVSHKLAERKRRKEMKDLFDELREQLPSDRGMKASKWEILSKAIEYVTNLKQSHKMLEQEIISLKQQLGQQQQRQDSLSNFSSGISAPHPGYSQGPSLYNSAAPHMQQSHAALNHSGHADSRSESAQNAYSSSNPNPSSSTQNGTSHRDLHPT</sequence>
<name>A0A8H4VRF7_9AGAR</name>
<dbReference type="GO" id="GO:0046983">
    <property type="term" value="F:protein dimerization activity"/>
    <property type="evidence" value="ECO:0007669"/>
    <property type="project" value="InterPro"/>
</dbReference>
<dbReference type="InterPro" id="IPR011598">
    <property type="entry name" value="bHLH_dom"/>
</dbReference>
<feature type="region of interest" description="Disordered" evidence="3">
    <location>
        <begin position="223"/>
        <end position="279"/>
    </location>
</feature>
<feature type="compositionally biased region" description="Basic and acidic residues" evidence="3">
    <location>
        <begin position="354"/>
        <end position="366"/>
    </location>
</feature>
<dbReference type="EMBL" id="JAACJL010000016">
    <property type="protein sequence ID" value="KAF4619347.1"/>
    <property type="molecule type" value="Genomic_DNA"/>
</dbReference>
<protein>
    <recommendedName>
        <fullName evidence="4">BHLH domain-containing protein</fullName>
    </recommendedName>
</protein>
<gene>
    <name evidence="5" type="ORF">D9613_005075</name>
</gene>
<evidence type="ECO:0000256" key="1">
    <source>
        <dbReference type="ARBA" id="ARBA00023125"/>
    </source>
</evidence>
<reference evidence="5 6" key="1">
    <citation type="submission" date="2019-12" db="EMBL/GenBank/DDBJ databases">
        <authorList>
            <person name="Floudas D."/>
            <person name="Bentzer J."/>
            <person name="Ahren D."/>
            <person name="Johansson T."/>
            <person name="Persson P."/>
            <person name="Tunlid A."/>
        </authorList>
    </citation>
    <scope>NUCLEOTIDE SEQUENCE [LARGE SCALE GENOMIC DNA]</scope>
    <source>
        <strain evidence="5 6">CBS 102.39</strain>
    </source>
</reference>
<evidence type="ECO:0000313" key="5">
    <source>
        <dbReference type="EMBL" id="KAF4619347.1"/>
    </source>
</evidence>
<feature type="region of interest" description="Disordered" evidence="3">
    <location>
        <begin position="56"/>
        <end position="159"/>
    </location>
</feature>
<keyword evidence="1" id="KW-0238">DNA-binding</keyword>
<dbReference type="SMART" id="SM00353">
    <property type="entry name" value="HLH"/>
    <property type="match status" value="1"/>
</dbReference>
<keyword evidence="2" id="KW-0539">Nucleus</keyword>
<keyword evidence="6" id="KW-1185">Reference proteome</keyword>
<feature type="compositionally biased region" description="Low complexity" evidence="3">
    <location>
        <begin position="63"/>
        <end position="78"/>
    </location>
</feature>
<dbReference type="AlphaFoldDB" id="A0A8H4VRF7"/>
<accession>A0A8H4VRF7</accession>